<gene>
    <name evidence="1" type="ORF">PXEA_LOCUS6404</name>
</gene>
<organism evidence="1 2">
    <name type="scientific">Protopolystoma xenopodis</name>
    <dbReference type="NCBI Taxonomy" id="117903"/>
    <lineage>
        <taxon>Eukaryota</taxon>
        <taxon>Metazoa</taxon>
        <taxon>Spiralia</taxon>
        <taxon>Lophotrochozoa</taxon>
        <taxon>Platyhelminthes</taxon>
        <taxon>Monogenea</taxon>
        <taxon>Polyopisthocotylea</taxon>
        <taxon>Polystomatidea</taxon>
        <taxon>Polystomatidae</taxon>
        <taxon>Protopolystoma</taxon>
    </lineage>
</organism>
<dbReference type="EMBL" id="CAAALY010016400">
    <property type="protein sequence ID" value="VEL12964.1"/>
    <property type="molecule type" value="Genomic_DNA"/>
</dbReference>
<dbReference type="Proteomes" id="UP000784294">
    <property type="component" value="Unassembled WGS sequence"/>
</dbReference>
<protein>
    <submittedName>
        <fullName evidence="1">Uncharacterized protein</fullName>
    </submittedName>
</protein>
<dbReference type="AlphaFoldDB" id="A0A448WJC0"/>
<name>A0A448WJC0_9PLAT</name>
<evidence type="ECO:0000313" key="1">
    <source>
        <dbReference type="EMBL" id="VEL12964.1"/>
    </source>
</evidence>
<sequence>MTIQPTPGNYVVCSMAEFESLIPIIPTRLKSNSPVLEKARKSACFAIDADSLLFDINARKTNNQCQLTKNESICLLKKHLLADWSDIVSASKPSGFLHCGVSQNA</sequence>
<keyword evidence="2" id="KW-1185">Reference proteome</keyword>
<proteinExistence type="predicted"/>
<accession>A0A448WJC0</accession>
<evidence type="ECO:0000313" key="2">
    <source>
        <dbReference type="Proteomes" id="UP000784294"/>
    </source>
</evidence>
<comment type="caution">
    <text evidence="1">The sequence shown here is derived from an EMBL/GenBank/DDBJ whole genome shotgun (WGS) entry which is preliminary data.</text>
</comment>
<reference evidence="1" key="1">
    <citation type="submission" date="2018-11" db="EMBL/GenBank/DDBJ databases">
        <authorList>
            <consortium name="Pathogen Informatics"/>
        </authorList>
    </citation>
    <scope>NUCLEOTIDE SEQUENCE</scope>
</reference>